<reference evidence="10 11" key="1">
    <citation type="journal article" date="2016" name="Mol. Biol. Evol.">
        <title>Comparative Genomics of Early-Diverging Mushroom-Forming Fungi Provides Insights into the Origins of Lignocellulose Decay Capabilities.</title>
        <authorList>
            <person name="Nagy L.G."/>
            <person name="Riley R."/>
            <person name="Tritt A."/>
            <person name="Adam C."/>
            <person name="Daum C."/>
            <person name="Floudas D."/>
            <person name="Sun H."/>
            <person name="Yadav J.S."/>
            <person name="Pangilinan J."/>
            <person name="Larsson K.H."/>
            <person name="Matsuura K."/>
            <person name="Barry K."/>
            <person name="Labutti K."/>
            <person name="Kuo R."/>
            <person name="Ohm R.A."/>
            <person name="Bhattacharya S.S."/>
            <person name="Shirouzu T."/>
            <person name="Yoshinaga Y."/>
            <person name="Martin F.M."/>
            <person name="Grigoriev I.V."/>
            <person name="Hibbett D.S."/>
        </authorList>
    </citation>
    <scope>NUCLEOTIDE SEQUENCE [LARGE SCALE GENOMIC DNA]</scope>
    <source>
        <strain evidence="10 11">HHB14362 ss-1</strain>
    </source>
</reference>
<sequence>MIAEVLLVLAGHSSSLFSSEHTVHPAFAPLLHPGEQQCLESLGLIALRYRKIREACDALSLSSSQYICALSATLKQILRDEYESLVIETEAKVLRRDSELVARGSFVPLSAIRATFSPWEAPLTALQALMEKLQAEKIWPPGTLIDMLMARARTGVHRISEIISRLSVAVQRVWKTQLIAFLVHGSLSSKDFASDKYVLLDGVMPRCVSAQSRESIAYVGRAIGTVKAAKWEKQLPRSLAMEHTKKLERVLPEDQHAFDRVIADIRTNVSEWLWLNVLTRKDVEDAVDSLANYFLLRNGEFGLALIREIERLKISRLTARAGPSTMIREQDLHLALLRSSLGTTAQHDPSLSHLHFTMPTGPLRPLLPSLGTTSGKNISVSGQDQTTFDDLLLGTSLILTYSVTWPLDLFLQPSDLHIYAALFAYISSIRKTHTRIHACWTSLSNAQRARRRWTGLGDGGTAEDLEVRQGLLRCGWGVVREMNWFLETLLEYVMTDVVDAEFRRLKLQLGQSGPSTIKDTPGPGGPGFAPSNSNPQFGQDGLPPSLSSTASTYLDFTTLRNIHSTYLDRLLVGSLLANPELTGIVRPILEVCERFVAQVERWGGDVLPALLFEGSIGADDSTVGGMVRQRWTVVAEINDVGIIHYWNNSPVLAAEAHLLQTLHYLLESFYEQLSTSTSQQPFTATGDASKSILMNKSVANTTGFQTTFVRPKAKGGAESDGDVRRHVERLLLRLDFNGGFSAPKTGQRVGMAVNEEILKQGGLA</sequence>
<keyword evidence="3 6" id="KW-0963">Cytoplasm</keyword>
<dbReference type="FunCoup" id="A0A165WA03">
    <property type="interactions" value="4"/>
</dbReference>
<evidence type="ECO:0000256" key="3">
    <source>
        <dbReference type="ARBA" id="ARBA00022490"/>
    </source>
</evidence>
<feature type="domain" description="Gamma tubulin complex component C-terminal" evidence="8">
    <location>
        <begin position="289"/>
        <end position="738"/>
    </location>
</feature>
<dbReference type="PANTHER" id="PTHR19302:SF27">
    <property type="entry name" value="GAMMA-TUBULIN COMPLEX COMPONENT 4"/>
    <property type="match status" value="1"/>
</dbReference>
<evidence type="ECO:0000256" key="1">
    <source>
        <dbReference type="ARBA" id="ARBA00004267"/>
    </source>
</evidence>
<protein>
    <recommendedName>
        <fullName evidence="6">Spindle pole body component</fullName>
    </recommendedName>
</protein>
<dbReference type="GO" id="GO:0007020">
    <property type="term" value="P:microtubule nucleation"/>
    <property type="evidence" value="ECO:0007669"/>
    <property type="project" value="InterPro"/>
</dbReference>
<dbReference type="InterPro" id="IPR040457">
    <property type="entry name" value="GCP_C"/>
</dbReference>
<proteinExistence type="inferred from homology"/>
<dbReference type="AlphaFoldDB" id="A0A165WA03"/>
<keyword evidence="4 6" id="KW-0493">Microtubule</keyword>
<evidence type="ECO:0000256" key="7">
    <source>
        <dbReference type="SAM" id="MobiDB-lite"/>
    </source>
</evidence>
<dbReference type="STRING" id="1314782.A0A165WA03"/>
<dbReference type="Proteomes" id="UP000076761">
    <property type="component" value="Unassembled WGS sequence"/>
</dbReference>
<name>A0A165WA03_9AGAM</name>
<evidence type="ECO:0000256" key="6">
    <source>
        <dbReference type="RuleBase" id="RU363050"/>
    </source>
</evidence>
<keyword evidence="5 6" id="KW-0206">Cytoskeleton</keyword>
<dbReference type="GO" id="GO:0031122">
    <property type="term" value="P:cytoplasmic microtubule organization"/>
    <property type="evidence" value="ECO:0007669"/>
    <property type="project" value="TreeGrafter"/>
</dbReference>
<dbReference type="InterPro" id="IPR007259">
    <property type="entry name" value="GCP"/>
</dbReference>
<keyword evidence="11" id="KW-1185">Reference proteome</keyword>
<dbReference type="GO" id="GO:0051321">
    <property type="term" value="P:meiotic cell cycle"/>
    <property type="evidence" value="ECO:0007669"/>
    <property type="project" value="TreeGrafter"/>
</dbReference>
<dbReference type="EMBL" id="KV425551">
    <property type="protein sequence ID" value="KZT30887.1"/>
    <property type="molecule type" value="Genomic_DNA"/>
</dbReference>
<dbReference type="GO" id="GO:0043015">
    <property type="term" value="F:gamma-tubulin binding"/>
    <property type="evidence" value="ECO:0007669"/>
    <property type="project" value="InterPro"/>
</dbReference>
<dbReference type="GO" id="GO:0000922">
    <property type="term" value="C:spindle pole"/>
    <property type="evidence" value="ECO:0007669"/>
    <property type="project" value="InterPro"/>
</dbReference>
<dbReference type="InterPro" id="IPR042241">
    <property type="entry name" value="GCP_C_sf"/>
</dbReference>
<evidence type="ECO:0000313" key="11">
    <source>
        <dbReference type="Proteomes" id="UP000076761"/>
    </source>
</evidence>
<dbReference type="GO" id="GO:0000278">
    <property type="term" value="P:mitotic cell cycle"/>
    <property type="evidence" value="ECO:0007669"/>
    <property type="project" value="TreeGrafter"/>
</dbReference>
<organism evidence="10 11">
    <name type="scientific">Neolentinus lepideus HHB14362 ss-1</name>
    <dbReference type="NCBI Taxonomy" id="1314782"/>
    <lineage>
        <taxon>Eukaryota</taxon>
        <taxon>Fungi</taxon>
        <taxon>Dikarya</taxon>
        <taxon>Basidiomycota</taxon>
        <taxon>Agaricomycotina</taxon>
        <taxon>Agaricomycetes</taxon>
        <taxon>Gloeophyllales</taxon>
        <taxon>Gloeophyllaceae</taxon>
        <taxon>Neolentinus</taxon>
    </lineage>
</organism>
<accession>A0A165WA03</accession>
<evidence type="ECO:0000259" key="8">
    <source>
        <dbReference type="Pfam" id="PF04130"/>
    </source>
</evidence>
<dbReference type="InParanoid" id="A0A165WA03"/>
<evidence type="ECO:0000256" key="2">
    <source>
        <dbReference type="ARBA" id="ARBA00010337"/>
    </source>
</evidence>
<gene>
    <name evidence="10" type="ORF">NEOLEDRAFT_1174248</name>
</gene>
<dbReference type="Pfam" id="PF04130">
    <property type="entry name" value="GCP_C_terminal"/>
    <property type="match status" value="1"/>
</dbReference>
<evidence type="ECO:0000313" key="10">
    <source>
        <dbReference type="EMBL" id="KZT30887.1"/>
    </source>
</evidence>
<dbReference type="GO" id="GO:0051225">
    <property type="term" value="P:spindle assembly"/>
    <property type="evidence" value="ECO:0007669"/>
    <property type="project" value="TreeGrafter"/>
</dbReference>
<dbReference type="Gene3D" id="1.20.120.1900">
    <property type="entry name" value="Gamma-tubulin complex, C-terminal domain"/>
    <property type="match status" value="1"/>
</dbReference>
<evidence type="ECO:0000256" key="5">
    <source>
        <dbReference type="ARBA" id="ARBA00023212"/>
    </source>
</evidence>
<dbReference type="GO" id="GO:0005874">
    <property type="term" value="C:microtubule"/>
    <property type="evidence" value="ECO:0007669"/>
    <property type="project" value="UniProtKB-KW"/>
</dbReference>
<evidence type="ECO:0000256" key="4">
    <source>
        <dbReference type="ARBA" id="ARBA00022701"/>
    </source>
</evidence>
<feature type="region of interest" description="Disordered" evidence="7">
    <location>
        <begin position="513"/>
        <end position="542"/>
    </location>
</feature>
<evidence type="ECO:0000259" key="9">
    <source>
        <dbReference type="Pfam" id="PF17681"/>
    </source>
</evidence>
<dbReference type="GO" id="GO:0051011">
    <property type="term" value="F:microtubule minus-end binding"/>
    <property type="evidence" value="ECO:0007669"/>
    <property type="project" value="TreeGrafter"/>
</dbReference>
<comment type="similarity">
    <text evidence="2 6">Belongs to the TUBGCP family.</text>
</comment>
<dbReference type="OrthoDB" id="1608002at2759"/>
<feature type="domain" description="Gamma tubulin complex component protein N-terminal" evidence="9">
    <location>
        <begin position="2"/>
        <end position="274"/>
    </location>
</feature>
<dbReference type="GO" id="GO:0000930">
    <property type="term" value="C:gamma-tubulin complex"/>
    <property type="evidence" value="ECO:0007669"/>
    <property type="project" value="UniProtKB-ARBA"/>
</dbReference>
<dbReference type="GO" id="GO:0044732">
    <property type="term" value="C:mitotic spindle pole body"/>
    <property type="evidence" value="ECO:0007669"/>
    <property type="project" value="TreeGrafter"/>
</dbReference>
<dbReference type="Pfam" id="PF17681">
    <property type="entry name" value="GCP_N_terminal"/>
    <property type="match status" value="1"/>
</dbReference>
<dbReference type="PANTHER" id="PTHR19302">
    <property type="entry name" value="GAMMA TUBULIN COMPLEX PROTEIN"/>
    <property type="match status" value="1"/>
</dbReference>
<comment type="subcellular location">
    <subcellularLocation>
        <location evidence="1 6">Cytoplasm</location>
        <location evidence="1 6">Cytoskeleton</location>
        <location evidence="1 6">Microtubule organizing center</location>
    </subcellularLocation>
</comment>
<dbReference type="InterPro" id="IPR041470">
    <property type="entry name" value="GCP_N"/>
</dbReference>